<evidence type="ECO:0008006" key="3">
    <source>
        <dbReference type="Google" id="ProtNLM"/>
    </source>
</evidence>
<evidence type="ECO:0000313" key="2">
    <source>
        <dbReference type="Proteomes" id="UP000662914"/>
    </source>
</evidence>
<dbReference type="AlphaFoldDB" id="A0A809RL50"/>
<proteinExistence type="predicted"/>
<evidence type="ECO:0000313" key="1">
    <source>
        <dbReference type="EMBL" id="BBO20212.1"/>
    </source>
</evidence>
<dbReference type="KEGG" id="ddz:DSYM_09110"/>
<reference evidence="1" key="1">
    <citation type="journal article" name="DNA Res.">
        <title>The physiological potential of anammox bacteria as revealed by their core genome structure.</title>
        <authorList>
            <person name="Okubo T."/>
            <person name="Toyoda A."/>
            <person name="Fukuhara K."/>
            <person name="Uchiyama I."/>
            <person name="Harigaya Y."/>
            <person name="Kuroiwa M."/>
            <person name="Suzuki T."/>
            <person name="Murakami Y."/>
            <person name="Suwa Y."/>
            <person name="Takami H."/>
        </authorList>
    </citation>
    <scope>NUCLEOTIDE SEQUENCE</scope>
    <source>
        <strain evidence="1">317325-3</strain>
    </source>
</reference>
<accession>A0A809RL50</accession>
<dbReference type="Proteomes" id="UP000662914">
    <property type="component" value="Chromosome"/>
</dbReference>
<organism evidence="1 2">
    <name type="scientific">Candidatus Desulfobacillus denitrificans</name>
    <dbReference type="NCBI Taxonomy" id="2608985"/>
    <lineage>
        <taxon>Bacteria</taxon>
        <taxon>Pseudomonadati</taxon>
        <taxon>Pseudomonadota</taxon>
        <taxon>Betaproteobacteria</taxon>
        <taxon>Candidatus Desulfobacillus</taxon>
    </lineage>
</organism>
<gene>
    <name evidence="1" type="ORF">DSYM_09110</name>
</gene>
<protein>
    <recommendedName>
        <fullName evidence="3">Acetyltransferase</fullName>
    </recommendedName>
</protein>
<sequence length="60" mass="6447">MTDPQDIAETVRRACVEAALAAYEDAQVRGLCREGAWEVAIEAVRSLDIAAVVAATEKKD</sequence>
<dbReference type="EMBL" id="AP021857">
    <property type="protein sequence ID" value="BBO20212.1"/>
    <property type="molecule type" value="Genomic_DNA"/>
</dbReference>
<name>A0A809RL50_9PROT</name>